<dbReference type="PROSITE" id="PS50158">
    <property type="entry name" value="ZF_CCHC"/>
    <property type="match status" value="1"/>
</dbReference>
<feature type="non-terminal residue" evidence="5">
    <location>
        <position position="1"/>
    </location>
</feature>
<evidence type="ECO:0000256" key="3">
    <source>
        <dbReference type="SAM" id="MobiDB-lite"/>
    </source>
</evidence>
<proteinExistence type="predicted"/>
<keyword evidence="7" id="KW-1185">Reference proteome</keyword>
<feature type="domain" description="CCHC-type" evidence="4">
    <location>
        <begin position="302"/>
        <end position="316"/>
    </location>
</feature>
<accession>A0A180FZ64</accession>
<feature type="region of interest" description="Disordered" evidence="3">
    <location>
        <begin position="25"/>
        <end position="51"/>
    </location>
</feature>
<dbReference type="SUPFAM" id="SSF57756">
    <property type="entry name" value="Retrovirus zinc finger-like domains"/>
    <property type="match status" value="1"/>
</dbReference>
<dbReference type="Proteomes" id="UP000005240">
    <property type="component" value="Unassembled WGS sequence"/>
</dbReference>
<evidence type="ECO:0000259" key="4">
    <source>
        <dbReference type="PROSITE" id="PS50158"/>
    </source>
</evidence>
<keyword evidence="1" id="KW-0507">mRNA processing</keyword>
<reference evidence="6" key="4">
    <citation type="submission" date="2025-05" db="UniProtKB">
        <authorList>
            <consortium name="EnsemblFungi"/>
        </authorList>
    </citation>
    <scope>IDENTIFICATION</scope>
    <source>
        <strain evidence="6">isolate 1-1 / race 1 (BBBD)</strain>
    </source>
</reference>
<reference evidence="6 7" key="3">
    <citation type="journal article" date="2017" name="G3 (Bethesda)">
        <title>Comparative analysis highlights variable genome content of wheat rusts and divergence of the mating loci.</title>
        <authorList>
            <person name="Cuomo C.A."/>
            <person name="Bakkeren G."/>
            <person name="Khalil H.B."/>
            <person name="Panwar V."/>
            <person name="Joly D."/>
            <person name="Linning R."/>
            <person name="Sakthikumar S."/>
            <person name="Song X."/>
            <person name="Adiconis X."/>
            <person name="Fan L."/>
            <person name="Goldberg J.M."/>
            <person name="Levin J.Z."/>
            <person name="Young S."/>
            <person name="Zeng Q."/>
            <person name="Anikster Y."/>
            <person name="Bruce M."/>
            <person name="Wang M."/>
            <person name="Yin C."/>
            <person name="McCallum B."/>
            <person name="Szabo L.J."/>
            <person name="Hulbert S."/>
            <person name="Chen X."/>
            <person name="Fellers J.P."/>
        </authorList>
    </citation>
    <scope>NUCLEOTIDE SEQUENCE</scope>
    <source>
        <strain evidence="7">Isolate 1-1 / race 1 (BBBD)</strain>
        <strain evidence="6">isolate 1-1 / race 1 (BBBD)</strain>
    </source>
</reference>
<gene>
    <name evidence="5" type="ORF">PTTG_30517</name>
</gene>
<reference evidence="5" key="1">
    <citation type="submission" date="2009-11" db="EMBL/GenBank/DDBJ databases">
        <authorList>
            <consortium name="The Broad Institute Genome Sequencing Platform"/>
            <person name="Ward D."/>
            <person name="Feldgarden M."/>
            <person name="Earl A."/>
            <person name="Young S.K."/>
            <person name="Zeng Q."/>
            <person name="Koehrsen M."/>
            <person name="Alvarado L."/>
            <person name="Berlin A."/>
            <person name="Bochicchio J."/>
            <person name="Borenstein D."/>
            <person name="Chapman S.B."/>
            <person name="Chen Z."/>
            <person name="Engels R."/>
            <person name="Freedman E."/>
            <person name="Gellesch M."/>
            <person name="Goldberg J."/>
            <person name="Griggs A."/>
            <person name="Gujja S."/>
            <person name="Heilman E."/>
            <person name="Heiman D."/>
            <person name="Hepburn T."/>
            <person name="Howarth C."/>
            <person name="Jen D."/>
            <person name="Larson L."/>
            <person name="Lewis B."/>
            <person name="Mehta T."/>
            <person name="Park D."/>
            <person name="Pearson M."/>
            <person name="Roberts A."/>
            <person name="Saif S."/>
            <person name="Shea T."/>
            <person name="Shenoy N."/>
            <person name="Sisk P."/>
            <person name="Stolte C."/>
            <person name="Sykes S."/>
            <person name="Thomson T."/>
            <person name="Walk T."/>
            <person name="White J."/>
            <person name="Yandava C."/>
            <person name="Izard J."/>
            <person name="Baranova O.V."/>
            <person name="Blanton J.M."/>
            <person name="Tanner A.C."/>
            <person name="Dewhirst F.E."/>
            <person name="Haas B."/>
            <person name="Nusbaum C."/>
            <person name="Birren B."/>
        </authorList>
    </citation>
    <scope>NUCLEOTIDE SEQUENCE [LARGE SCALE GENOMIC DNA]</scope>
    <source>
        <strain evidence="5">1-1 BBBD Race 1</strain>
    </source>
</reference>
<dbReference type="InterPro" id="IPR036875">
    <property type="entry name" value="Znf_CCHC_sf"/>
</dbReference>
<dbReference type="EMBL" id="ADAS02004225">
    <property type="protein sequence ID" value="OAV85449.1"/>
    <property type="molecule type" value="Genomic_DNA"/>
</dbReference>
<dbReference type="VEuPathDB" id="FungiDB:PTTG_30517"/>
<protein>
    <submittedName>
        <fullName evidence="6">CCHC-type domain-containing protein</fullName>
    </submittedName>
</protein>
<dbReference type="AlphaFoldDB" id="A0A180FZ64"/>
<dbReference type="Pfam" id="PF00098">
    <property type="entry name" value="zf-CCHC"/>
    <property type="match status" value="1"/>
</dbReference>
<evidence type="ECO:0000256" key="1">
    <source>
        <dbReference type="ARBA" id="ARBA00022664"/>
    </source>
</evidence>
<evidence type="ECO:0000313" key="7">
    <source>
        <dbReference type="Proteomes" id="UP000005240"/>
    </source>
</evidence>
<dbReference type="GO" id="GO:0003676">
    <property type="term" value="F:nucleic acid binding"/>
    <property type="evidence" value="ECO:0007669"/>
    <property type="project" value="InterPro"/>
</dbReference>
<sequence length="423" mass="48220">TGQVDLNSLIAEMRFQRELDQARLNKDQARREEDRARREAEEVRTQRRRELDESAKTSAIINTAINKLDPDDILKPDGSNVRRWEDALRLTAFKRFNNQHFFTPSEDLIVDPYFETIACGIIHSSVHSDLSYNLVDFENLAAVYEHLLSKFCIINRAKQLHTWEILKKISLSNYNSLAEAITAIDQCTRTFREQGVTLTWDTIVSFVFQGNLRDHLGTVVDWKVNLFMETHNFELPSAGDILRFWEAARTEHRLAKESGQSESSALAVDLASQNESSVSGVVSGPQEESSVSVMALDKPQHCYICKQTGHFAPNCPTSQKNNQPLRTMPQRPTGQQNFPPCLITYNFDWVPYIKPIQPDSRTTTSKPTTFRQHNTPHSKPADPNATKKAVETRQINPELFAKEEEEAEFVFENENLSAEPSGH</sequence>
<feature type="compositionally biased region" description="Polar residues" evidence="3">
    <location>
        <begin position="359"/>
        <end position="377"/>
    </location>
</feature>
<reference evidence="5" key="2">
    <citation type="submission" date="2016-05" db="EMBL/GenBank/DDBJ databases">
        <title>Comparative analysis highlights variable genome content of wheat rusts and divergence of the mating loci.</title>
        <authorList>
            <person name="Cuomo C.A."/>
            <person name="Bakkeren G."/>
            <person name="Szabo L."/>
            <person name="Khalil H."/>
            <person name="Joly D."/>
            <person name="Goldberg J."/>
            <person name="Young S."/>
            <person name="Zeng Q."/>
            <person name="Fellers J."/>
        </authorList>
    </citation>
    <scope>NUCLEOTIDE SEQUENCE [LARGE SCALE GENOMIC DNA]</scope>
    <source>
        <strain evidence="5">1-1 BBBD Race 1</strain>
    </source>
</reference>
<name>A0A180FZ64_PUCT1</name>
<dbReference type="GO" id="GO:0008270">
    <property type="term" value="F:zinc ion binding"/>
    <property type="evidence" value="ECO:0007669"/>
    <property type="project" value="UniProtKB-KW"/>
</dbReference>
<evidence type="ECO:0000313" key="5">
    <source>
        <dbReference type="EMBL" id="OAV85449.1"/>
    </source>
</evidence>
<dbReference type="EnsemblFungi" id="PTTG_30517-t43_1">
    <property type="protein sequence ID" value="PTTG_30517-t43_1-p1"/>
    <property type="gene ID" value="PTTG_30517"/>
</dbReference>
<dbReference type="Gene3D" id="4.10.60.10">
    <property type="entry name" value="Zinc finger, CCHC-type"/>
    <property type="match status" value="1"/>
</dbReference>
<keyword evidence="2" id="KW-0479">Metal-binding</keyword>
<evidence type="ECO:0000313" key="6">
    <source>
        <dbReference type="EnsemblFungi" id="PTTG_30517-t43_1-p1"/>
    </source>
</evidence>
<evidence type="ECO:0000256" key="2">
    <source>
        <dbReference type="PROSITE-ProRule" id="PRU00047"/>
    </source>
</evidence>
<keyword evidence="2" id="KW-0863">Zinc-finger</keyword>
<dbReference type="SMART" id="SM00343">
    <property type="entry name" value="ZnF_C2HC"/>
    <property type="match status" value="1"/>
</dbReference>
<dbReference type="STRING" id="630390.A0A180FZ64"/>
<organism evidence="5">
    <name type="scientific">Puccinia triticina (isolate 1-1 / race 1 (BBBD))</name>
    <name type="common">Brown leaf rust fungus</name>
    <dbReference type="NCBI Taxonomy" id="630390"/>
    <lineage>
        <taxon>Eukaryota</taxon>
        <taxon>Fungi</taxon>
        <taxon>Dikarya</taxon>
        <taxon>Basidiomycota</taxon>
        <taxon>Pucciniomycotina</taxon>
        <taxon>Pucciniomycetes</taxon>
        <taxon>Pucciniales</taxon>
        <taxon>Pucciniaceae</taxon>
        <taxon>Puccinia</taxon>
    </lineage>
</organism>
<keyword evidence="2" id="KW-0862">Zinc</keyword>
<dbReference type="GO" id="GO:0006397">
    <property type="term" value="P:mRNA processing"/>
    <property type="evidence" value="ECO:0007669"/>
    <property type="project" value="UniProtKB-KW"/>
</dbReference>
<dbReference type="InterPro" id="IPR001878">
    <property type="entry name" value="Znf_CCHC"/>
</dbReference>
<feature type="region of interest" description="Disordered" evidence="3">
    <location>
        <begin position="356"/>
        <end position="390"/>
    </location>
</feature>